<feature type="domain" description="Nitroreductase" evidence="6">
    <location>
        <begin position="214"/>
        <end position="381"/>
    </location>
</feature>
<dbReference type="SUPFAM" id="SSF55469">
    <property type="entry name" value="FMN-dependent nitroreductase-like"/>
    <property type="match status" value="1"/>
</dbReference>
<keyword evidence="3" id="KW-0288">FMN</keyword>
<evidence type="ECO:0000256" key="5">
    <source>
        <dbReference type="SAM" id="Phobius"/>
    </source>
</evidence>
<dbReference type="CDD" id="cd02144">
    <property type="entry name" value="iodotyrosine_dehalogenase"/>
    <property type="match status" value="1"/>
</dbReference>
<feature type="transmembrane region" description="Helical" evidence="5">
    <location>
        <begin position="109"/>
        <end position="128"/>
    </location>
</feature>
<evidence type="ECO:0000313" key="7">
    <source>
        <dbReference type="Proteomes" id="UP000035681"/>
    </source>
</evidence>
<protein>
    <submittedName>
        <fullName evidence="8 9">Nitroreductase domain-containing protein</fullName>
    </submittedName>
</protein>
<organism evidence="8">
    <name type="scientific">Strongyloides stercoralis</name>
    <name type="common">Threadworm</name>
    <dbReference type="NCBI Taxonomy" id="6248"/>
    <lineage>
        <taxon>Eukaryota</taxon>
        <taxon>Metazoa</taxon>
        <taxon>Ecdysozoa</taxon>
        <taxon>Nematoda</taxon>
        <taxon>Chromadorea</taxon>
        <taxon>Rhabditida</taxon>
        <taxon>Tylenchina</taxon>
        <taxon>Panagrolaimomorpha</taxon>
        <taxon>Strongyloidoidea</taxon>
        <taxon>Strongyloididae</taxon>
        <taxon>Strongyloides</taxon>
    </lineage>
</organism>
<dbReference type="Pfam" id="PF00881">
    <property type="entry name" value="Nitroreductase"/>
    <property type="match status" value="1"/>
</dbReference>
<evidence type="ECO:0000256" key="1">
    <source>
        <dbReference type="ARBA" id="ARBA00007118"/>
    </source>
</evidence>
<dbReference type="PANTHER" id="PTHR23026">
    <property type="entry name" value="NADPH NITROREDUCTASE"/>
    <property type="match status" value="1"/>
</dbReference>
<sequence>MTKQKKCLKKSKPKTESFKSNLFSSYLYYKSDFFEQKNLPSKVVTDEGTGKSLKKTIVGLMAFLLNNTTIFENNFLSIPKISYNLKYKAEIFSKQLRNSIEELIDKTNYNYVFINYICFIVAFIYTFHQIKAILSSQSSISKSNKKINITTTKFNETNNVEKLFADKNVGDDFAVINEYDNFIGGNDIPYKPFTFSEMDMQKRSQLFYETMKLRRSIRCFSSKNVPFKVIQNVIKTAGTCPSGSNNQPWLFCIVGNEQLKIKIRKIVENEEQNSYTRRMGVKWVLNVNDLTINWNKPYLTEAPYLIVVMRQVYTINTNGEKCVVNFSELSCSIAVGFFITALHNAGLCTVPICVTNSSRRIKKILDRPPNEEVLLILPIGYPADQALVPDIKRKRLEDITRIY</sequence>
<dbReference type="WBParaSite" id="SSTP_0001227800.1">
    <property type="protein sequence ID" value="SSTP_0001227800.1"/>
    <property type="gene ID" value="SSTP_0001227800"/>
</dbReference>
<keyword evidence="5" id="KW-0812">Transmembrane</keyword>
<dbReference type="Proteomes" id="UP000035681">
    <property type="component" value="Unplaced"/>
</dbReference>
<dbReference type="InterPro" id="IPR050627">
    <property type="entry name" value="Nitroreductase/BluB"/>
</dbReference>
<reference evidence="8" key="1">
    <citation type="submission" date="2015-08" db="UniProtKB">
        <authorList>
            <consortium name="WormBaseParasite"/>
        </authorList>
    </citation>
    <scope>IDENTIFICATION</scope>
</reference>
<dbReference type="InterPro" id="IPR029479">
    <property type="entry name" value="Nitroreductase"/>
</dbReference>
<evidence type="ECO:0000313" key="9">
    <source>
        <dbReference type="WBParaSite" id="TCONS_00014896.p1"/>
    </source>
</evidence>
<name>A0A0K0ES50_STRER</name>
<keyword evidence="2" id="KW-0285">Flavoprotein</keyword>
<dbReference type="AlphaFoldDB" id="A0A0K0ES50"/>
<keyword evidence="4" id="KW-0560">Oxidoreductase</keyword>
<comment type="similarity">
    <text evidence="1">Belongs to the nitroreductase family.</text>
</comment>
<dbReference type="PANTHER" id="PTHR23026:SF90">
    <property type="entry name" value="IODOTYROSINE DEIODINASE 1"/>
    <property type="match status" value="1"/>
</dbReference>
<dbReference type="WBParaSite" id="TCONS_00014896.p1">
    <property type="protein sequence ID" value="TCONS_00014896.p1"/>
    <property type="gene ID" value="XLOC_010105"/>
</dbReference>
<dbReference type="GO" id="GO:0005886">
    <property type="term" value="C:plasma membrane"/>
    <property type="evidence" value="ECO:0007669"/>
    <property type="project" value="TreeGrafter"/>
</dbReference>
<dbReference type="GO" id="GO:0006570">
    <property type="term" value="P:tyrosine metabolic process"/>
    <property type="evidence" value="ECO:0007669"/>
    <property type="project" value="TreeGrafter"/>
</dbReference>
<evidence type="ECO:0000259" key="6">
    <source>
        <dbReference type="Pfam" id="PF00881"/>
    </source>
</evidence>
<dbReference type="STRING" id="6248.A0A0K0ES50"/>
<evidence type="ECO:0000256" key="4">
    <source>
        <dbReference type="ARBA" id="ARBA00023002"/>
    </source>
</evidence>
<keyword evidence="5" id="KW-1133">Transmembrane helix</keyword>
<dbReference type="GO" id="GO:0140616">
    <property type="term" value="F:iodotyrosine deiodinase activity"/>
    <property type="evidence" value="ECO:0007669"/>
    <property type="project" value="UniProtKB-ARBA"/>
</dbReference>
<evidence type="ECO:0000256" key="2">
    <source>
        <dbReference type="ARBA" id="ARBA00022630"/>
    </source>
</evidence>
<evidence type="ECO:0000313" key="8">
    <source>
        <dbReference type="WBParaSite" id="SSTP_0001227800.1"/>
    </source>
</evidence>
<keyword evidence="7" id="KW-1185">Reference proteome</keyword>
<proteinExistence type="inferred from homology"/>
<dbReference type="InterPro" id="IPR000415">
    <property type="entry name" value="Nitroreductase-like"/>
</dbReference>
<dbReference type="Gene3D" id="3.40.109.10">
    <property type="entry name" value="NADH Oxidase"/>
    <property type="match status" value="1"/>
</dbReference>
<evidence type="ECO:0000256" key="3">
    <source>
        <dbReference type="ARBA" id="ARBA00022643"/>
    </source>
</evidence>
<keyword evidence="5" id="KW-0472">Membrane</keyword>
<accession>A0A0K0ES50</accession>